<dbReference type="PANTHER" id="PTHR47331:SF5">
    <property type="entry name" value="RIBONUCLEASE H"/>
    <property type="match status" value="1"/>
</dbReference>
<comment type="caution">
    <text evidence="1">The sequence shown here is derived from an EMBL/GenBank/DDBJ whole genome shotgun (WGS) entry which is preliminary data.</text>
</comment>
<sequence>MQTLWLRKVEWDEPLTGELLDRCLFYQSQLINLDGVALPRWTGQSSESQRIELHGFADASNWAYAAVVYLRVESILKQVQISLLYFKTEVAPLKVQSIPRLELCGTVLLTRVLEFVRKSIKLTKVPI</sequence>
<gene>
    <name evidence="1" type="ORF">LPLAT_LOCUS6916</name>
</gene>
<evidence type="ECO:0000313" key="2">
    <source>
        <dbReference type="Proteomes" id="UP001497644"/>
    </source>
</evidence>
<dbReference type="PANTHER" id="PTHR47331">
    <property type="entry name" value="PHD-TYPE DOMAIN-CONTAINING PROTEIN"/>
    <property type="match status" value="1"/>
</dbReference>
<protein>
    <submittedName>
        <fullName evidence="1">Uncharacterized protein</fullName>
    </submittedName>
</protein>
<dbReference type="EMBL" id="CAXIPU020000468">
    <property type="protein sequence ID" value="CAL1672239.1"/>
    <property type="molecule type" value="Genomic_DNA"/>
</dbReference>
<accession>A0AAV2MY14</accession>
<proteinExistence type="predicted"/>
<name>A0AAV2MY14_9HYME</name>
<dbReference type="InterPro" id="IPR008042">
    <property type="entry name" value="Retrotrans_Pao"/>
</dbReference>
<evidence type="ECO:0000313" key="1">
    <source>
        <dbReference type="EMBL" id="CAL1672239.1"/>
    </source>
</evidence>
<dbReference type="Proteomes" id="UP001497644">
    <property type="component" value="Unassembled WGS sequence"/>
</dbReference>
<organism evidence="1 2">
    <name type="scientific">Lasius platythorax</name>
    <dbReference type="NCBI Taxonomy" id="488582"/>
    <lineage>
        <taxon>Eukaryota</taxon>
        <taxon>Metazoa</taxon>
        <taxon>Ecdysozoa</taxon>
        <taxon>Arthropoda</taxon>
        <taxon>Hexapoda</taxon>
        <taxon>Insecta</taxon>
        <taxon>Pterygota</taxon>
        <taxon>Neoptera</taxon>
        <taxon>Endopterygota</taxon>
        <taxon>Hymenoptera</taxon>
        <taxon>Apocrita</taxon>
        <taxon>Aculeata</taxon>
        <taxon>Formicoidea</taxon>
        <taxon>Formicidae</taxon>
        <taxon>Formicinae</taxon>
        <taxon>Lasius</taxon>
        <taxon>Lasius</taxon>
    </lineage>
</organism>
<dbReference type="AlphaFoldDB" id="A0AAV2MY14"/>
<keyword evidence="2" id="KW-1185">Reference proteome</keyword>
<dbReference type="Pfam" id="PF05380">
    <property type="entry name" value="Peptidase_A17"/>
    <property type="match status" value="1"/>
</dbReference>
<reference evidence="1" key="1">
    <citation type="submission" date="2024-04" db="EMBL/GenBank/DDBJ databases">
        <authorList>
            <consortium name="Molecular Ecology Group"/>
        </authorList>
    </citation>
    <scope>NUCLEOTIDE SEQUENCE</scope>
</reference>